<dbReference type="AlphaFoldDB" id="A0A317DWK5"/>
<organism evidence="1 2">
    <name type="scientific">Zavarzinia compransoris</name>
    <dbReference type="NCBI Taxonomy" id="1264899"/>
    <lineage>
        <taxon>Bacteria</taxon>
        <taxon>Pseudomonadati</taxon>
        <taxon>Pseudomonadota</taxon>
        <taxon>Alphaproteobacteria</taxon>
        <taxon>Rhodospirillales</taxon>
        <taxon>Zavarziniaceae</taxon>
        <taxon>Zavarzinia</taxon>
    </lineage>
</organism>
<accession>A0A317DWK5</accession>
<evidence type="ECO:0000313" key="2">
    <source>
        <dbReference type="Proteomes" id="UP000246077"/>
    </source>
</evidence>
<keyword evidence="2" id="KW-1185">Reference proteome</keyword>
<dbReference type="EMBL" id="QGLF01000005">
    <property type="protein sequence ID" value="PWR18812.1"/>
    <property type="molecule type" value="Genomic_DNA"/>
</dbReference>
<dbReference type="Proteomes" id="UP000246077">
    <property type="component" value="Unassembled WGS sequence"/>
</dbReference>
<proteinExistence type="predicted"/>
<comment type="caution">
    <text evidence="1">The sequence shown here is derived from an EMBL/GenBank/DDBJ whole genome shotgun (WGS) entry which is preliminary data.</text>
</comment>
<protein>
    <submittedName>
        <fullName evidence="1">Uncharacterized protein</fullName>
    </submittedName>
</protein>
<reference evidence="2" key="1">
    <citation type="submission" date="2018-05" db="EMBL/GenBank/DDBJ databases">
        <title>Zavarzinia sp. HR-AS.</title>
        <authorList>
            <person name="Lee Y."/>
            <person name="Jeon C.O."/>
        </authorList>
    </citation>
    <scope>NUCLEOTIDE SEQUENCE [LARGE SCALE GENOMIC DNA]</scope>
    <source>
        <strain evidence="2">DSM 1231</strain>
    </source>
</reference>
<name>A0A317DWK5_9PROT</name>
<evidence type="ECO:0000313" key="1">
    <source>
        <dbReference type="EMBL" id="PWR18812.1"/>
    </source>
</evidence>
<gene>
    <name evidence="1" type="ORF">DKG75_17685</name>
</gene>
<sequence>MVFRRYAPFATFGLGFEGDSRTGPDMNASASSRTAAKVEFGPGYVGSVIGSSSGTSYGTGPKKYAKVATDLKIRTKTDTALDFTASSAGANPMVPGAPDIDTFVDLKVQFLAKAIVLTGKVRGDAFPNGEVLVFDGSGAAVLLFDFRTKGGKDSGPFTMLMGSGSGNTLGSFGPFSVPLDGSGNFLGSLGVRPTYGT</sequence>